<proteinExistence type="predicted"/>
<accession>A0AAN7JUH1</accession>
<keyword evidence="4" id="KW-1185">Reference proteome</keyword>
<evidence type="ECO:0000256" key="2">
    <source>
        <dbReference type="SAM" id="SignalP"/>
    </source>
</evidence>
<dbReference type="EMBL" id="JAXIOK010000015">
    <property type="protein sequence ID" value="KAK4753532.1"/>
    <property type="molecule type" value="Genomic_DNA"/>
</dbReference>
<gene>
    <name evidence="3" type="ORF">SAY87_001636</name>
</gene>
<feature type="signal peptide" evidence="2">
    <location>
        <begin position="1"/>
        <end position="40"/>
    </location>
</feature>
<evidence type="ECO:0000313" key="3">
    <source>
        <dbReference type="EMBL" id="KAK4753532.1"/>
    </source>
</evidence>
<organism evidence="3 4">
    <name type="scientific">Trapa incisa</name>
    <dbReference type="NCBI Taxonomy" id="236973"/>
    <lineage>
        <taxon>Eukaryota</taxon>
        <taxon>Viridiplantae</taxon>
        <taxon>Streptophyta</taxon>
        <taxon>Embryophyta</taxon>
        <taxon>Tracheophyta</taxon>
        <taxon>Spermatophyta</taxon>
        <taxon>Magnoliopsida</taxon>
        <taxon>eudicotyledons</taxon>
        <taxon>Gunneridae</taxon>
        <taxon>Pentapetalae</taxon>
        <taxon>rosids</taxon>
        <taxon>malvids</taxon>
        <taxon>Myrtales</taxon>
        <taxon>Lythraceae</taxon>
        <taxon>Trapa</taxon>
    </lineage>
</organism>
<comment type="caution">
    <text evidence="3">The sequence shown here is derived from an EMBL/GenBank/DDBJ whole genome shotgun (WGS) entry which is preliminary data.</text>
</comment>
<keyword evidence="2" id="KW-0732">Signal</keyword>
<evidence type="ECO:0000256" key="1">
    <source>
        <dbReference type="SAM" id="MobiDB-lite"/>
    </source>
</evidence>
<name>A0AAN7JUH1_9MYRT</name>
<protein>
    <submittedName>
        <fullName evidence="3">Uncharacterized protein</fullName>
    </submittedName>
</protein>
<dbReference type="Proteomes" id="UP001345219">
    <property type="component" value="Chromosome 2"/>
</dbReference>
<dbReference type="AlphaFoldDB" id="A0AAN7JUH1"/>
<reference evidence="3 4" key="1">
    <citation type="journal article" date="2023" name="Hortic Res">
        <title>Pangenome of water caltrop reveals structural variations and asymmetric subgenome divergence after allopolyploidization.</title>
        <authorList>
            <person name="Zhang X."/>
            <person name="Chen Y."/>
            <person name="Wang L."/>
            <person name="Yuan Y."/>
            <person name="Fang M."/>
            <person name="Shi L."/>
            <person name="Lu R."/>
            <person name="Comes H.P."/>
            <person name="Ma Y."/>
            <person name="Chen Y."/>
            <person name="Huang G."/>
            <person name="Zhou Y."/>
            <person name="Zheng Z."/>
            <person name="Qiu Y."/>
        </authorList>
    </citation>
    <scope>NUCLEOTIDE SEQUENCE [LARGE SCALE GENOMIC DNA]</scope>
    <source>
        <tissue evidence="3">Roots</tissue>
    </source>
</reference>
<sequence length="108" mass="11975">MASLSSSSSSSKSTRWIVKTLLHNLLAFLIIFSSSGRAAAACTSQKIAMERFHETYGHVQLHLQLDHVTGFRHRGMVFNFLPKGTAVPPSDPSKRHNMIPMPKMKPGQ</sequence>
<feature type="chain" id="PRO_5042870894" evidence="2">
    <location>
        <begin position="41"/>
        <end position="108"/>
    </location>
</feature>
<evidence type="ECO:0000313" key="4">
    <source>
        <dbReference type="Proteomes" id="UP001345219"/>
    </source>
</evidence>
<feature type="region of interest" description="Disordered" evidence="1">
    <location>
        <begin position="87"/>
        <end position="108"/>
    </location>
</feature>